<dbReference type="SUPFAM" id="SSF50044">
    <property type="entry name" value="SH3-domain"/>
    <property type="match status" value="1"/>
</dbReference>
<feature type="region of interest" description="Disordered" evidence="10">
    <location>
        <begin position="811"/>
        <end position="838"/>
    </location>
</feature>
<feature type="coiled-coil region" evidence="9">
    <location>
        <begin position="301"/>
        <end position="349"/>
    </location>
</feature>
<keyword evidence="13" id="KW-1185">Reference proteome</keyword>
<feature type="compositionally biased region" description="Low complexity" evidence="10">
    <location>
        <begin position="815"/>
        <end position="829"/>
    </location>
</feature>
<evidence type="ECO:0000256" key="8">
    <source>
        <dbReference type="PROSITE-ProRule" id="PRU00192"/>
    </source>
</evidence>
<dbReference type="EMBL" id="JAKKPZ010000003">
    <property type="protein sequence ID" value="KAI1723887.1"/>
    <property type="molecule type" value="Genomic_DNA"/>
</dbReference>
<dbReference type="Pfam" id="PF12796">
    <property type="entry name" value="Ank_2"/>
    <property type="match status" value="1"/>
</dbReference>
<dbReference type="InterPro" id="IPR001452">
    <property type="entry name" value="SH3_domain"/>
</dbReference>
<feature type="repeat" description="ANK" evidence="7">
    <location>
        <begin position="898"/>
        <end position="930"/>
    </location>
</feature>
<gene>
    <name evidence="12" type="ORF">DdX_04067</name>
</gene>
<keyword evidence="2 8" id="KW-0728">SH3 domain</keyword>
<feature type="compositionally biased region" description="Polar residues" evidence="10">
    <location>
        <begin position="710"/>
        <end position="720"/>
    </location>
</feature>
<evidence type="ECO:0000256" key="7">
    <source>
        <dbReference type="PROSITE-ProRule" id="PRU00023"/>
    </source>
</evidence>
<proteinExistence type="predicted"/>
<evidence type="ECO:0000256" key="1">
    <source>
        <dbReference type="ARBA" id="ARBA00004123"/>
    </source>
</evidence>
<dbReference type="InterPro" id="IPR036028">
    <property type="entry name" value="SH3-like_dom_sf"/>
</dbReference>
<keyword evidence="5 7" id="KW-0040">ANK repeat</keyword>
<dbReference type="InterPro" id="IPR036770">
    <property type="entry name" value="Ankyrin_rpt-contain_sf"/>
</dbReference>
<dbReference type="Pfam" id="PF14604">
    <property type="entry name" value="SH3_9"/>
    <property type="match status" value="1"/>
</dbReference>
<dbReference type="PRINTS" id="PR00452">
    <property type="entry name" value="SH3DOMAIN"/>
</dbReference>
<evidence type="ECO:0000256" key="5">
    <source>
        <dbReference type="ARBA" id="ARBA00023043"/>
    </source>
</evidence>
<feature type="compositionally biased region" description="Low complexity" evidence="10">
    <location>
        <begin position="38"/>
        <end position="77"/>
    </location>
</feature>
<dbReference type="PROSITE" id="PS50088">
    <property type="entry name" value="ANK_REPEAT"/>
    <property type="match status" value="2"/>
</dbReference>
<feature type="region of interest" description="Disordered" evidence="10">
    <location>
        <begin position="19"/>
        <end position="106"/>
    </location>
</feature>
<keyword evidence="3" id="KW-0053">Apoptosis</keyword>
<sequence>MVADICHAAEAHIYSVPHKSKHVDSPNSTESGWLQDEATTADTPQPSSTQSSGQISASTTSLSSLASFDSSSLGSKAAPRKPPRKYHYTDVRQMNGPVASTSSASSTLLRQPIRVAQPPPPTTQPKSEYAVFNRQPHQKPPSMAAGPSSSSMTTTFPANEGSSTAFPHYGSVPVLHQNPPRSMHYAATLGPSCASSSAMLMPGQQQRRRESIDVISATGTWNSQQSYNSILEAAVMQQRQIEANVCELEERRRLISTALGPPSPSKTDRNQQVGEQISALQSRIALDEREMSKLSAVQREARQLAHHNQMQRQELAALENTYAQDDNQLRKAVDKVDVLRKQLDLLYQRRASAASAAIAQQRKINGNLSNFGGTGSTSHVAGNVGARGNQSLSKSLPQQNQVRPQASIVPFQFHNVPMDAAFRDDDVKKAAPPSYDQVDSSYSVGRAHIAPHQHKKTVRAPPPPPFTNTSGYELSTFGKDPKRNASMHVQPSSTILEEQRLALGKMDQLSLRSDSVTAVKRRSWAQTDPSTPETENIWRYLVEEQKKGRTHISFADIIAAKKPSNSGASASATIRSGNHSTDKLRYRQSATATASVVLPSSQSAHQKPRPKPIIEGSSENYIENSTSPYADTSISRATTVASSNVLSHQNDSSKISDYQAASIQTQSEDSNKRRPKHMHNDDSSDPVEKNQSDQDEIVIQRKHPELVENEPTNDQCSTEQKLAPKATLDDLEDDDDLETLKEDNPADRKLSEISKTDIGEIERKGEASSPEEGESLPEPDEQLLDDMMIMEADEEIDMEEPAQFMMVGDGRAQNEEASSTTTDEASTISGDEPTFDEVSLKSPMGVKSILKMPGNKKHNRKVVFDQTFLFLDVAYEGDYDMLVQLASQIPNISMASSEGITALHNAICSGSHDIVRFLIDNHADVNALDSDGWSPLHCAASCNNLVMLKMLVENGACVYATTLSKSDTASSLFDESHEYEASMQYMELVERCMGVVNDAKVYAAYSYEAENDDELSFEEGDELRVLRRNDLEDEDNVEDAHWWLCEHTSTEDKQGLVPRNYLGLYPIWKHRQRHNFQDFDLPQPVMAASNGGAEGESQWITRNGAGSFEMTQTNSNNSSMARELSTYA</sequence>
<dbReference type="SMART" id="SM00248">
    <property type="entry name" value="ANK"/>
    <property type="match status" value="3"/>
</dbReference>
<accession>A0AAD4NG28</accession>
<dbReference type="PROSITE" id="PS50297">
    <property type="entry name" value="ANK_REP_REGION"/>
    <property type="match status" value="2"/>
</dbReference>
<dbReference type="InterPro" id="IPR002110">
    <property type="entry name" value="Ankyrin_rpt"/>
</dbReference>
<evidence type="ECO:0000256" key="9">
    <source>
        <dbReference type="SAM" id="Coils"/>
    </source>
</evidence>
<dbReference type="InterPro" id="IPR047163">
    <property type="entry name" value="ASPP1/2"/>
</dbReference>
<dbReference type="PANTHER" id="PTHR24131">
    <property type="entry name" value="APOPTOSIS-STIMULATING OF P53 PROTEIN"/>
    <property type="match status" value="1"/>
</dbReference>
<comment type="subcellular location">
    <subcellularLocation>
        <location evidence="1">Nucleus</location>
    </subcellularLocation>
</comment>
<feature type="compositionally biased region" description="Basic and acidic residues" evidence="10">
    <location>
        <begin position="738"/>
        <end position="766"/>
    </location>
</feature>
<protein>
    <submittedName>
        <fullName evidence="12">Ankyrin repeats (3 copies) domain-containing protein</fullName>
    </submittedName>
</protein>
<feature type="compositionally biased region" description="Polar residues" evidence="10">
    <location>
        <begin position="588"/>
        <end position="605"/>
    </location>
</feature>
<evidence type="ECO:0000256" key="6">
    <source>
        <dbReference type="ARBA" id="ARBA00023242"/>
    </source>
</evidence>
<organism evidence="12 13">
    <name type="scientific">Ditylenchus destructor</name>
    <dbReference type="NCBI Taxonomy" id="166010"/>
    <lineage>
        <taxon>Eukaryota</taxon>
        <taxon>Metazoa</taxon>
        <taxon>Ecdysozoa</taxon>
        <taxon>Nematoda</taxon>
        <taxon>Chromadorea</taxon>
        <taxon>Rhabditida</taxon>
        <taxon>Tylenchina</taxon>
        <taxon>Tylenchomorpha</taxon>
        <taxon>Sphaerularioidea</taxon>
        <taxon>Anguinidae</taxon>
        <taxon>Anguininae</taxon>
        <taxon>Ditylenchus</taxon>
    </lineage>
</organism>
<feature type="domain" description="SH3" evidence="11">
    <location>
        <begin position="996"/>
        <end position="1067"/>
    </location>
</feature>
<evidence type="ECO:0000256" key="10">
    <source>
        <dbReference type="SAM" id="MobiDB-lite"/>
    </source>
</evidence>
<feature type="region of interest" description="Disordered" evidence="10">
    <location>
        <begin position="645"/>
        <end position="781"/>
    </location>
</feature>
<evidence type="ECO:0000256" key="2">
    <source>
        <dbReference type="ARBA" id="ARBA00022443"/>
    </source>
</evidence>
<dbReference type="AlphaFoldDB" id="A0AAD4NG28"/>
<keyword evidence="9" id="KW-0175">Coiled coil</keyword>
<keyword evidence="4" id="KW-0677">Repeat</keyword>
<keyword evidence="6" id="KW-0539">Nucleus</keyword>
<reference evidence="12" key="1">
    <citation type="submission" date="2022-01" db="EMBL/GenBank/DDBJ databases">
        <title>Genome Sequence Resource for Two Populations of Ditylenchus destructor, the Migratory Endoparasitic Phytonematode.</title>
        <authorList>
            <person name="Zhang H."/>
            <person name="Lin R."/>
            <person name="Xie B."/>
        </authorList>
    </citation>
    <scope>NUCLEOTIDE SEQUENCE</scope>
    <source>
        <strain evidence="12">BazhouSP</strain>
    </source>
</reference>
<evidence type="ECO:0000256" key="4">
    <source>
        <dbReference type="ARBA" id="ARBA00022737"/>
    </source>
</evidence>
<evidence type="ECO:0000313" key="13">
    <source>
        <dbReference type="Proteomes" id="UP001201812"/>
    </source>
</evidence>
<dbReference type="Proteomes" id="UP001201812">
    <property type="component" value="Unassembled WGS sequence"/>
</dbReference>
<name>A0AAD4NG28_9BILA</name>
<dbReference type="GO" id="GO:0005634">
    <property type="term" value="C:nucleus"/>
    <property type="evidence" value="ECO:0007669"/>
    <property type="project" value="UniProtKB-SubCell"/>
</dbReference>
<comment type="caution">
    <text evidence="12">The sequence shown here is derived from an EMBL/GenBank/DDBJ whole genome shotgun (WGS) entry which is preliminary data.</text>
</comment>
<dbReference type="SMART" id="SM00326">
    <property type="entry name" value="SH3"/>
    <property type="match status" value="1"/>
</dbReference>
<feature type="compositionally biased region" description="Low complexity" evidence="10">
    <location>
        <begin position="140"/>
        <end position="155"/>
    </location>
</feature>
<feature type="repeat" description="ANK" evidence="7">
    <location>
        <begin position="931"/>
        <end position="963"/>
    </location>
</feature>
<feature type="region of interest" description="Disordered" evidence="10">
    <location>
        <begin position="135"/>
        <end position="155"/>
    </location>
</feature>
<dbReference type="PANTHER" id="PTHR24131:SF10">
    <property type="entry name" value="ANKYRIN-REPEAT, SH3-DOMAIN, AND PROLINE-RICH-REGION CONTAINING PROTEIN, ISOFORM B"/>
    <property type="match status" value="1"/>
</dbReference>
<dbReference type="GO" id="GO:0042981">
    <property type="term" value="P:regulation of apoptotic process"/>
    <property type="evidence" value="ECO:0007669"/>
    <property type="project" value="InterPro"/>
</dbReference>
<dbReference type="GO" id="GO:0006915">
    <property type="term" value="P:apoptotic process"/>
    <property type="evidence" value="ECO:0007669"/>
    <property type="project" value="UniProtKB-KW"/>
</dbReference>
<feature type="compositionally biased region" description="Basic and acidic residues" evidence="10">
    <location>
        <begin position="678"/>
        <end position="706"/>
    </location>
</feature>
<feature type="compositionally biased region" description="Acidic residues" evidence="10">
    <location>
        <begin position="769"/>
        <end position="781"/>
    </location>
</feature>
<dbReference type="Gene3D" id="1.25.40.20">
    <property type="entry name" value="Ankyrin repeat-containing domain"/>
    <property type="match status" value="1"/>
</dbReference>
<feature type="compositionally biased region" description="Polar residues" evidence="10">
    <location>
        <begin position="617"/>
        <end position="629"/>
    </location>
</feature>
<feature type="region of interest" description="Disordered" evidence="10">
    <location>
        <begin position="588"/>
        <end position="629"/>
    </location>
</feature>
<evidence type="ECO:0000313" key="12">
    <source>
        <dbReference type="EMBL" id="KAI1723887.1"/>
    </source>
</evidence>
<dbReference type="GO" id="GO:0002039">
    <property type="term" value="F:p53 binding"/>
    <property type="evidence" value="ECO:0007669"/>
    <property type="project" value="InterPro"/>
</dbReference>
<dbReference type="PROSITE" id="PS50002">
    <property type="entry name" value="SH3"/>
    <property type="match status" value="1"/>
</dbReference>
<dbReference type="SUPFAM" id="SSF48403">
    <property type="entry name" value="Ankyrin repeat"/>
    <property type="match status" value="1"/>
</dbReference>
<evidence type="ECO:0000259" key="11">
    <source>
        <dbReference type="PROSITE" id="PS50002"/>
    </source>
</evidence>
<evidence type="ECO:0000256" key="3">
    <source>
        <dbReference type="ARBA" id="ARBA00022703"/>
    </source>
</evidence>
<feature type="compositionally biased region" description="Polar residues" evidence="10">
    <location>
        <begin position="645"/>
        <end position="668"/>
    </location>
</feature>